<feature type="signal peptide" evidence="2">
    <location>
        <begin position="1"/>
        <end position="21"/>
    </location>
</feature>
<reference evidence="4" key="1">
    <citation type="submission" date="2018-07" db="EMBL/GenBank/DDBJ databases">
        <authorList>
            <person name="Quirk P.G."/>
            <person name="Krulwich T.A."/>
        </authorList>
    </citation>
    <scope>NUCLEOTIDE SEQUENCE</scope>
    <source>
        <strain evidence="4">Anand</strain>
    </source>
</reference>
<feature type="compositionally biased region" description="Low complexity" evidence="1">
    <location>
        <begin position="801"/>
        <end position="811"/>
    </location>
</feature>
<feature type="compositionally biased region" description="Low complexity" evidence="1">
    <location>
        <begin position="271"/>
        <end position="280"/>
    </location>
</feature>
<dbReference type="EMBL" id="UIVT01000003">
    <property type="protein sequence ID" value="SVP93548.1"/>
    <property type="molecule type" value="Genomic_DNA"/>
</dbReference>
<feature type="compositionally biased region" description="Pro residues" evidence="1">
    <location>
        <begin position="812"/>
        <end position="821"/>
    </location>
</feature>
<feature type="region of interest" description="Disordered" evidence="1">
    <location>
        <begin position="655"/>
        <end position="691"/>
    </location>
</feature>
<keyword evidence="2" id="KW-0732">Signal</keyword>
<evidence type="ECO:0000256" key="2">
    <source>
        <dbReference type="SAM" id="SignalP"/>
    </source>
</evidence>
<feature type="compositionally biased region" description="Polar residues" evidence="1">
    <location>
        <begin position="38"/>
        <end position="55"/>
    </location>
</feature>
<feature type="compositionally biased region" description="Polar residues" evidence="1">
    <location>
        <begin position="201"/>
        <end position="216"/>
    </location>
</feature>
<feature type="compositionally biased region" description="Basic and acidic residues" evidence="1">
    <location>
        <begin position="155"/>
        <end position="173"/>
    </location>
</feature>
<feature type="chain" id="PRO_5036076102" evidence="2">
    <location>
        <begin position="22"/>
        <end position="1070"/>
    </location>
</feature>
<feature type="region of interest" description="Disordered" evidence="1">
    <location>
        <begin position="352"/>
        <end position="378"/>
    </location>
</feature>
<feature type="compositionally biased region" description="Pro residues" evidence="1">
    <location>
        <begin position="738"/>
        <end position="754"/>
    </location>
</feature>
<evidence type="ECO:0000256" key="1">
    <source>
        <dbReference type="SAM" id="MobiDB-lite"/>
    </source>
</evidence>
<feature type="compositionally biased region" description="Low complexity" evidence="1">
    <location>
        <begin position="66"/>
        <end position="76"/>
    </location>
</feature>
<proteinExistence type="predicted"/>
<dbReference type="VEuPathDB" id="PiroplasmaDB:TA04365"/>
<dbReference type="EMBL" id="UIVS01000003">
    <property type="protein sequence ID" value="SVP92743.1"/>
    <property type="molecule type" value="Genomic_DNA"/>
</dbReference>
<name>A0A3B0NG48_THEAN</name>
<evidence type="ECO:0000313" key="3">
    <source>
        <dbReference type="EMBL" id="SVP92743.1"/>
    </source>
</evidence>
<feature type="compositionally biased region" description="Polar residues" evidence="1">
    <location>
        <begin position="659"/>
        <end position="671"/>
    </location>
</feature>
<organism evidence="4">
    <name type="scientific">Theileria annulata</name>
    <dbReference type="NCBI Taxonomy" id="5874"/>
    <lineage>
        <taxon>Eukaryota</taxon>
        <taxon>Sar</taxon>
        <taxon>Alveolata</taxon>
        <taxon>Apicomplexa</taxon>
        <taxon>Aconoidasida</taxon>
        <taxon>Piroplasmida</taxon>
        <taxon>Theileriidae</taxon>
        <taxon>Theileria</taxon>
    </lineage>
</organism>
<gene>
    <name evidence="4" type="ORF">TAT_000254100</name>
    <name evidence="3" type="ORF">TAV_000254100</name>
</gene>
<sequence>MVSYKFIIFLFISGKFTTVHSLRNLAELNLTTHDTHQLQETPTQPSVSQPQATGLESQIQEEERQVQQQEESQLTETLPNTVEPDPLKANPGQKVEEPPSENQDPSVKSQEEHTSDNVQGQVGGKVTQELTPHLKGEPKNTLQEVSEGSVTQNGDRNEGKDEQPKQANEHRGEASVQTDQTVSQSEDGTSEPGGEELSEATRGTGQPGDQGSTLKSGSEGPPSQPGQLPEQGQTLSQPATTTQAPGPNQAPSHPDSGSGLPSTVQAPPSSPSGTEPSGSSVTNPPNPGSGSNTRTAVTTGKVSPSVGAVEELPSTESDSLIHPLIPDEHIVIPTIAHPTGVNTMVRSQTKQVPINPIPNSTGNTLTPTTTTNTVTPNPLARNNVVPPSTPAPNVTVNPPVPGPAPNDGVNKDTGVKNVLMTVLRELETSLNEVNATELVRPEAPNKQSLCEVLNTTNTNICASKTNNGTNSGVPANPELLGLVNRYYVNNACVTENSLNQLYNSGEFSYKLLAKHLEQFNKKAPNKTVQTVYDKSVPVVTKLTELFKDAETALVSDKLKKLLEKRYSVLTTALCGVANSEQDFLSSTELNNNRVTLSLNEEDFINQATKELMKAYEPMVELLREFNTLLPKLFELFEEGFENKINLVSSLAHVKPQESVPPTNGNAGRNSQPPAAPGVTPRPPVAGGTAPTTAAPAHALIQFVDDQDREIAAVHGHPSLIQRIRSLLQINGLTTSGPVPAPKEPAPTTPKPPVAGVPSVSQPRPSSPPAQPGSGVTPSNGLRLLDRASTGGVNVDQHTPRTATSGLSSTSLPPAPPAPAPSSPGAGNVGPRGVVSTPPGTAGPGSESDESDGVFGSLKKRLKSLVSNSPGNPQTPGKRVPHEVDDELLNTAFAQFEHLGIFKTQNNKLVPELDEQKVKTLVRSNLLSLNEFDSMYNLVVGPQRSMHGLYEFVEHLLLSPDADEKISALNDKKLMEQINAVVTPLEDLYEQVKSNSNDLKLRMPKIPVDETVKVQRVKRAAAEHRPSPAGTNFQVVSNSSGVKVSQEGQLSRIKNLFKPLLGNVCPCPFFI</sequence>
<feature type="compositionally biased region" description="Polar residues" evidence="1">
    <location>
        <begin position="140"/>
        <end position="154"/>
    </location>
</feature>
<feature type="compositionally biased region" description="Pro residues" evidence="1">
    <location>
        <begin position="673"/>
        <end position="683"/>
    </location>
</feature>
<feature type="compositionally biased region" description="Polar residues" evidence="1">
    <location>
        <begin position="175"/>
        <end position="187"/>
    </location>
</feature>
<feature type="compositionally biased region" description="Low complexity" evidence="1">
    <location>
        <begin position="358"/>
        <end position="378"/>
    </location>
</feature>
<feature type="region of interest" description="Disordered" evidence="1">
    <location>
        <begin position="36"/>
        <end position="320"/>
    </location>
</feature>
<feature type="compositionally biased region" description="Polar residues" evidence="1">
    <location>
        <begin position="288"/>
        <end position="302"/>
    </location>
</feature>
<protein>
    <submittedName>
        <fullName evidence="4">Uncharacterized protein</fullName>
    </submittedName>
</protein>
<dbReference type="AlphaFoldDB" id="A0A3B0NG48"/>
<feature type="region of interest" description="Disordered" evidence="1">
    <location>
        <begin position="734"/>
        <end position="853"/>
    </location>
</feature>
<evidence type="ECO:0000313" key="4">
    <source>
        <dbReference type="EMBL" id="SVP93548.1"/>
    </source>
</evidence>
<accession>A0A3B0NG48</accession>
<feature type="compositionally biased region" description="Polar residues" evidence="1">
    <location>
        <begin position="230"/>
        <end position="251"/>
    </location>
</feature>